<keyword evidence="3" id="KW-0479">Metal-binding</keyword>
<reference evidence="10" key="1">
    <citation type="submission" date="2020-11" db="EMBL/GenBank/DDBJ databases">
        <authorList>
            <consortium name="DOE Joint Genome Institute"/>
            <person name="Ahrendt S."/>
            <person name="Riley R."/>
            <person name="Andreopoulos W."/>
            <person name="Labutti K."/>
            <person name="Pangilinan J."/>
            <person name="Ruiz-Duenas F.J."/>
            <person name="Barrasa J.M."/>
            <person name="Sanchez-Garcia M."/>
            <person name="Camarero S."/>
            <person name="Miyauchi S."/>
            <person name="Serrano A."/>
            <person name="Linde D."/>
            <person name="Babiker R."/>
            <person name="Drula E."/>
            <person name="Ayuso-Fernandez I."/>
            <person name="Pacheco R."/>
            <person name="Padilla G."/>
            <person name="Ferreira P."/>
            <person name="Barriuso J."/>
            <person name="Kellner H."/>
            <person name="Castanera R."/>
            <person name="Alfaro M."/>
            <person name="Ramirez L."/>
            <person name="Pisabarro A.G."/>
            <person name="Kuo A."/>
            <person name="Tritt A."/>
            <person name="Lipzen A."/>
            <person name="He G."/>
            <person name="Yan M."/>
            <person name="Ng V."/>
            <person name="Cullen D."/>
            <person name="Martin F."/>
            <person name="Rosso M.-N."/>
            <person name="Henrissat B."/>
            <person name="Hibbett D."/>
            <person name="Martinez A.T."/>
            <person name="Grigoriev I.V."/>
        </authorList>
    </citation>
    <scope>NUCLEOTIDE SEQUENCE</scope>
    <source>
        <strain evidence="10">AH 40177</strain>
    </source>
</reference>
<protein>
    <recommendedName>
        <fullName evidence="9">RING-CH-type domain-containing protein</fullName>
    </recommendedName>
</protein>
<dbReference type="OrthoDB" id="5817083at2759"/>
<dbReference type="GO" id="GO:0016020">
    <property type="term" value="C:membrane"/>
    <property type="evidence" value="ECO:0007669"/>
    <property type="project" value="UniProtKB-SubCell"/>
</dbReference>
<dbReference type="InterPro" id="IPR011016">
    <property type="entry name" value="Znf_RING-CH"/>
</dbReference>
<sequence>MCNSRVFFLSPMSNPASTPASGRRPTLDDLTNEFERKIPTINDLRMKECYICRDEERYDDPPSKRREWVHPCKCTLIAHQSCLKELISSRPTRRPQCPQCGYEYQTKRNFPLLASSLLFQIGDTLFQAMGMSFVATSAVGLGAFGVMSVVAVGTGYGAIAVREYFGSPLFDLLLTDSPTNWSIGHHFFLFLTPLRLVSPLVNIGAFTPFFFLWPSLPPHSARTQLVAESQRIDADFPSLPITPKSSWPPSMRTFGCIMLGSSILYNRLFPPFAEWVLGMKRPRPRGFLQGISFRREVRRQERPDGVQEFEQEAIIQVGQEDNPEESDTPYGNLDGVTQYPNISLMIGLLKPFVASGMGHLLYLGAQHSRVLRLVLGIRHPIDTPILYSSPRFVPDLEDNVWYWRYFTETTVQQMDPVWIRNSVGLGIFIVVKDCVHLFHIWLTRRELASRRLKNRDFSGVDPKELDLIRPVGPTGTNEVPPA</sequence>
<evidence type="ECO:0000256" key="7">
    <source>
        <dbReference type="ARBA" id="ARBA00023136"/>
    </source>
</evidence>
<evidence type="ECO:0000313" key="10">
    <source>
        <dbReference type="EMBL" id="KAF9067485.1"/>
    </source>
</evidence>
<dbReference type="PROSITE" id="PS51292">
    <property type="entry name" value="ZF_RING_CH"/>
    <property type="match status" value="1"/>
</dbReference>
<evidence type="ECO:0000313" key="11">
    <source>
        <dbReference type="Proteomes" id="UP000772434"/>
    </source>
</evidence>
<dbReference type="PANTHER" id="PTHR46283">
    <property type="entry name" value="E3 UBIQUITIN-PROTEIN LIGASE MARCH5"/>
    <property type="match status" value="1"/>
</dbReference>
<dbReference type="SMART" id="SM00744">
    <property type="entry name" value="RINGv"/>
    <property type="match status" value="1"/>
</dbReference>
<dbReference type="EMBL" id="JADNRY010000072">
    <property type="protein sequence ID" value="KAF9067485.1"/>
    <property type="molecule type" value="Genomic_DNA"/>
</dbReference>
<dbReference type="InterPro" id="IPR013083">
    <property type="entry name" value="Znf_RING/FYVE/PHD"/>
</dbReference>
<name>A0A9P5U565_9AGAR</name>
<dbReference type="AlphaFoldDB" id="A0A9P5U565"/>
<keyword evidence="2 8" id="KW-0812">Transmembrane</keyword>
<evidence type="ECO:0000256" key="6">
    <source>
        <dbReference type="ARBA" id="ARBA00022989"/>
    </source>
</evidence>
<keyword evidence="7 8" id="KW-0472">Membrane</keyword>
<evidence type="ECO:0000256" key="5">
    <source>
        <dbReference type="ARBA" id="ARBA00022833"/>
    </source>
</evidence>
<organism evidence="10 11">
    <name type="scientific">Rhodocollybia butyracea</name>
    <dbReference type="NCBI Taxonomy" id="206335"/>
    <lineage>
        <taxon>Eukaryota</taxon>
        <taxon>Fungi</taxon>
        <taxon>Dikarya</taxon>
        <taxon>Basidiomycota</taxon>
        <taxon>Agaricomycotina</taxon>
        <taxon>Agaricomycetes</taxon>
        <taxon>Agaricomycetidae</taxon>
        <taxon>Agaricales</taxon>
        <taxon>Marasmiineae</taxon>
        <taxon>Omphalotaceae</taxon>
        <taxon>Rhodocollybia</taxon>
    </lineage>
</organism>
<keyword evidence="6 8" id="KW-1133">Transmembrane helix</keyword>
<accession>A0A9P5U565</accession>
<dbReference type="GO" id="GO:0008270">
    <property type="term" value="F:zinc ion binding"/>
    <property type="evidence" value="ECO:0007669"/>
    <property type="project" value="UniProtKB-KW"/>
</dbReference>
<feature type="domain" description="RING-CH-type" evidence="9">
    <location>
        <begin position="41"/>
        <end position="107"/>
    </location>
</feature>
<evidence type="ECO:0000256" key="1">
    <source>
        <dbReference type="ARBA" id="ARBA00004141"/>
    </source>
</evidence>
<keyword evidence="5" id="KW-0862">Zinc</keyword>
<keyword evidence="4" id="KW-0863">Zinc-finger</keyword>
<evidence type="ECO:0000256" key="8">
    <source>
        <dbReference type="SAM" id="Phobius"/>
    </source>
</evidence>
<comment type="caution">
    <text evidence="10">The sequence shown here is derived from an EMBL/GenBank/DDBJ whole genome shotgun (WGS) entry which is preliminary data.</text>
</comment>
<dbReference type="SUPFAM" id="SSF57850">
    <property type="entry name" value="RING/U-box"/>
    <property type="match status" value="1"/>
</dbReference>
<keyword evidence="11" id="KW-1185">Reference proteome</keyword>
<evidence type="ECO:0000256" key="3">
    <source>
        <dbReference type="ARBA" id="ARBA00022723"/>
    </source>
</evidence>
<evidence type="ECO:0000259" key="9">
    <source>
        <dbReference type="PROSITE" id="PS51292"/>
    </source>
</evidence>
<gene>
    <name evidence="10" type="ORF">BDP27DRAFT_908758</name>
</gene>
<comment type="subcellular location">
    <subcellularLocation>
        <location evidence="1">Membrane</location>
        <topology evidence="1">Multi-pass membrane protein</topology>
    </subcellularLocation>
</comment>
<feature type="transmembrane region" description="Helical" evidence="8">
    <location>
        <begin position="133"/>
        <end position="159"/>
    </location>
</feature>
<dbReference type="Gene3D" id="3.30.40.10">
    <property type="entry name" value="Zinc/RING finger domain, C3HC4 (zinc finger)"/>
    <property type="match status" value="1"/>
</dbReference>
<proteinExistence type="predicted"/>
<evidence type="ECO:0000256" key="2">
    <source>
        <dbReference type="ARBA" id="ARBA00022692"/>
    </source>
</evidence>
<evidence type="ECO:0000256" key="4">
    <source>
        <dbReference type="ARBA" id="ARBA00022771"/>
    </source>
</evidence>
<dbReference type="Proteomes" id="UP000772434">
    <property type="component" value="Unassembled WGS sequence"/>
</dbReference>